<dbReference type="PANTHER" id="PTHR24373">
    <property type="entry name" value="SLIT RELATED LEUCINE-RICH REPEAT NEURONAL PROTEIN"/>
    <property type="match status" value="1"/>
</dbReference>
<organism evidence="5 6">
    <name type="scientific">Branchiostoma belcheri</name>
    <name type="common">Amphioxus</name>
    <dbReference type="NCBI Taxonomy" id="7741"/>
    <lineage>
        <taxon>Eukaryota</taxon>
        <taxon>Metazoa</taxon>
        <taxon>Chordata</taxon>
        <taxon>Cephalochordata</taxon>
        <taxon>Leptocardii</taxon>
        <taxon>Amphioxiformes</taxon>
        <taxon>Branchiostomatidae</taxon>
        <taxon>Branchiostoma</taxon>
    </lineage>
</organism>
<dbReference type="InterPro" id="IPR032675">
    <property type="entry name" value="LRR_dom_sf"/>
</dbReference>
<keyword evidence="5" id="KW-1185">Reference proteome</keyword>
<evidence type="ECO:0000256" key="4">
    <source>
        <dbReference type="SAM" id="SignalP"/>
    </source>
</evidence>
<dbReference type="GeneID" id="109464029"/>
<evidence type="ECO:0000256" key="3">
    <source>
        <dbReference type="ARBA" id="ARBA00022737"/>
    </source>
</evidence>
<protein>
    <submittedName>
        <fullName evidence="6">SLIT and NTRK-like protein 5</fullName>
    </submittedName>
</protein>
<dbReference type="SMART" id="SM00369">
    <property type="entry name" value="LRR_TYP"/>
    <property type="match status" value="6"/>
</dbReference>
<evidence type="ECO:0000256" key="1">
    <source>
        <dbReference type="ARBA" id="ARBA00022614"/>
    </source>
</evidence>
<dbReference type="Proteomes" id="UP000515135">
    <property type="component" value="Unplaced"/>
</dbReference>
<dbReference type="InterPro" id="IPR001611">
    <property type="entry name" value="Leu-rich_rpt"/>
</dbReference>
<proteinExistence type="predicted"/>
<reference evidence="6" key="1">
    <citation type="submission" date="2025-08" db="UniProtKB">
        <authorList>
            <consortium name="RefSeq"/>
        </authorList>
    </citation>
    <scope>IDENTIFICATION</scope>
    <source>
        <tissue evidence="6">Gonad</tissue>
    </source>
</reference>
<sequence>MMGKAPPGVLMFLLVVLKMLGTAEAACSCSSSVCDFSSLNLTCVPHVLGLPTDIKICDCSSQNLTSVPQHLPTDITHLYLWSNQIATISQSDFSRYRSLEILYLHDNHISIINSKAFYHLSNLTGLSLFQNRLESLRADMFTGLGNLQKLMLSNNSIADIQGGTFKPTPQLRMLFLDYNKLTTLRADMFTGLANLGDMGLSYNNITDIQAGTFNPTPGLKFLFLSYNRIQSIPPNLFRNLLLLNINLDNNNIKMFPFEDLQLSIQTSPYLSLSLQSNQLTSLPISSYDILKSIYDINIDNNPWQCCRMVDMRFKMTGSYPFENQITCSQPDIIHGQKLIDISPEDLMSYCEDTPIVIKA</sequence>
<dbReference type="Gene3D" id="3.80.10.10">
    <property type="entry name" value="Ribonuclease Inhibitor"/>
    <property type="match status" value="3"/>
</dbReference>
<name>A0A6P4Y216_BRABE</name>
<dbReference type="SUPFAM" id="SSF52058">
    <property type="entry name" value="L domain-like"/>
    <property type="match status" value="1"/>
</dbReference>
<dbReference type="InterPro" id="IPR050328">
    <property type="entry name" value="Dev_Immune_Receptor"/>
</dbReference>
<dbReference type="InterPro" id="IPR003591">
    <property type="entry name" value="Leu-rich_rpt_typical-subtyp"/>
</dbReference>
<dbReference type="PANTHER" id="PTHR24373:SF383">
    <property type="entry name" value="LEUCINE-RICH REPEAT-CONTAINING PROTEIN 15-LIKE"/>
    <property type="match status" value="1"/>
</dbReference>
<keyword evidence="1" id="KW-0433">Leucine-rich repeat</keyword>
<dbReference type="GO" id="GO:0005615">
    <property type="term" value="C:extracellular space"/>
    <property type="evidence" value="ECO:0007669"/>
    <property type="project" value="TreeGrafter"/>
</dbReference>
<feature type="signal peptide" evidence="4">
    <location>
        <begin position="1"/>
        <end position="25"/>
    </location>
</feature>
<keyword evidence="2 4" id="KW-0732">Signal</keyword>
<feature type="chain" id="PRO_5027951744" evidence="4">
    <location>
        <begin position="26"/>
        <end position="359"/>
    </location>
</feature>
<dbReference type="Pfam" id="PF13855">
    <property type="entry name" value="LRR_8"/>
    <property type="match status" value="2"/>
</dbReference>
<keyword evidence="3" id="KW-0677">Repeat</keyword>
<evidence type="ECO:0000313" key="5">
    <source>
        <dbReference type="Proteomes" id="UP000515135"/>
    </source>
</evidence>
<accession>A0A6P4Y216</accession>
<dbReference type="RefSeq" id="XP_019616509.1">
    <property type="nucleotide sequence ID" value="XM_019760950.1"/>
</dbReference>
<dbReference type="Pfam" id="PF00560">
    <property type="entry name" value="LRR_1"/>
    <property type="match status" value="1"/>
</dbReference>
<gene>
    <name evidence="6" type="primary">LOC109464029</name>
</gene>
<evidence type="ECO:0000256" key="2">
    <source>
        <dbReference type="ARBA" id="ARBA00022729"/>
    </source>
</evidence>
<dbReference type="OrthoDB" id="676979at2759"/>
<dbReference type="GO" id="GO:0031012">
    <property type="term" value="C:extracellular matrix"/>
    <property type="evidence" value="ECO:0007669"/>
    <property type="project" value="TreeGrafter"/>
</dbReference>
<evidence type="ECO:0000313" key="6">
    <source>
        <dbReference type="RefSeq" id="XP_019616509.1"/>
    </source>
</evidence>
<dbReference type="PROSITE" id="PS51450">
    <property type="entry name" value="LRR"/>
    <property type="match status" value="3"/>
</dbReference>
<dbReference type="FunFam" id="3.80.10.10:FF:000169">
    <property type="entry name" value="TLR4 interactor with leucine rich repeats"/>
    <property type="match status" value="1"/>
</dbReference>
<dbReference type="AlphaFoldDB" id="A0A6P4Y216"/>
<dbReference type="KEGG" id="bbel:109464029"/>